<feature type="domain" description="SCP" evidence="1">
    <location>
        <begin position="217"/>
        <end position="334"/>
    </location>
</feature>
<sequence length="337" mass="36104">MRAGVPYIPPLGLLLCRSSCPFFFSRSVRNEFHGLRLAPFHSFDFFVKHTHFCPWRIYTLIHISNLLLVPGSFFPSQLNSNRILLPHSFDRIYYQTNPFFPKHNTKTAIMFTIKNLSLIAAFAGLAVAMPTPAEDSNLVERQWGGRHWKQSENVVWVTVTVPAGGAATPTPALQQQEEVVTVAASATTPAAVVATTAAASSPAASSSSSDESGYMAVVSKWRAAGGYPALTRDSTLEANALKTSTNSVGGLIHELNPGSFAQVLAPGSPSNFENVYVGGWLCEIPSLPGLDGICSTESKGWSYGGQTGHASILSSTSYSKIGCAISTNTNVWACDLA</sequence>
<organism evidence="2 3">
    <name type="scientific">Exophiala dermatitidis</name>
    <name type="common">Black yeast-like fungus</name>
    <name type="synonym">Wangiella dermatitidis</name>
    <dbReference type="NCBI Taxonomy" id="5970"/>
    <lineage>
        <taxon>Eukaryota</taxon>
        <taxon>Fungi</taxon>
        <taxon>Dikarya</taxon>
        <taxon>Ascomycota</taxon>
        <taxon>Pezizomycotina</taxon>
        <taxon>Eurotiomycetes</taxon>
        <taxon>Chaetothyriomycetidae</taxon>
        <taxon>Chaetothyriales</taxon>
        <taxon>Herpotrichiellaceae</taxon>
        <taxon>Exophiala</taxon>
    </lineage>
</organism>
<comment type="caution">
    <text evidence="2">The sequence shown here is derived from an EMBL/GenBank/DDBJ whole genome shotgun (WGS) entry which is preliminary data.</text>
</comment>
<evidence type="ECO:0000313" key="2">
    <source>
        <dbReference type="EMBL" id="KAJ8994436.1"/>
    </source>
</evidence>
<name>A0AAN6F1V7_EXODE</name>
<dbReference type="Pfam" id="PF00188">
    <property type="entry name" value="CAP"/>
    <property type="match status" value="1"/>
</dbReference>
<accession>A0AAN6F1V7</accession>
<dbReference type="SUPFAM" id="SSF55797">
    <property type="entry name" value="PR-1-like"/>
    <property type="match status" value="1"/>
</dbReference>
<dbReference type="AlphaFoldDB" id="A0AAN6F1V7"/>
<dbReference type="EMBL" id="JAJGCB010000002">
    <property type="protein sequence ID" value="KAJ8994436.1"/>
    <property type="molecule type" value="Genomic_DNA"/>
</dbReference>
<dbReference type="InterPro" id="IPR014044">
    <property type="entry name" value="CAP_dom"/>
</dbReference>
<evidence type="ECO:0000313" key="3">
    <source>
        <dbReference type="Proteomes" id="UP001161757"/>
    </source>
</evidence>
<dbReference type="InterPro" id="IPR035940">
    <property type="entry name" value="CAP_sf"/>
</dbReference>
<gene>
    <name evidence="2" type="ORF">HRR80_001152</name>
</gene>
<dbReference type="Proteomes" id="UP001161757">
    <property type="component" value="Unassembled WGS sequence"/>
</dbReference>
<reference evidence="2" key="1">
    <citation type="submission" date="2023-01" db="EMBL/GenBank/DDBJ databases">
        <title>Exophiala dermititidis isolated from Cystic Fibrosis Patient.</title>
        <authorList>
            <person name="Kurbessoian T."/>
            <person name="Crocker A."/>
            <person name="Murante D."/>
            <person name="Hogan D.A."/>
            <person name="Stajich J.E."/>
        </authorList>
    </citation>
    <scope>NUCLEOTIDE SEQUENCE</scope>
    <source>
        <strain evidence="2">Ex8</strain>
    </source>
</reference>
<protein>
    <recommendedName>
        <fullName evidence="1">SCP domain-containing protein</fullName>
    </recommendedName>
</protein>
<evidence type="ECO:0000259" key="1">
    <source>
        <dbReference type="Pfam" id="PF00188"/>
    </source>
</evidence>
<proteinExistence type="predicted"/>